<protein>
    <submittedName>
        <fullName evidence="2">Uncharacterized protein</fullName>
    </submittedName>
</protein>
<reference evidence="2 3" key="1">
    <citation type="submission" date="2019-06" db="EMBL/GenBank/DDBJ databases">
        <authorList>
            <person name="Broberg M."/>
        </authorList>
    </citation>
    <scope>NUCLEOTIDE SEQUENCE [LARGE SCALE GENOMIC DNA]</scope>
</reference>
<organism evidence="2 3">
    <name type="scientific">Bionectria ochroleuca</name>
    <name type="common">Gliocladium roseum</name>
    <dbReference type="NCBI Taxonomy" id="29856"/>
    <lineage>
        <taxon>Eukaryota</taxon>
        <taxon>Fungi</taxon>
        <taxon>Dikarya</taxon>
        <taxon>Ascomycota</taxon>
        <taxon>Pezizomycotina</taxon>
        <taxon>Sordariomycetes</taxon>
        <taxon>Hypocreomycetidae</taxon>
        <taxon>Hypocreales</taxon>
        <taxon>Bionectriaceae</taxon>
        <taxon>Clonostachys</taxon>
    </lineage>
</organism>
<dbReference type="PANTHER" id="PTHR37848">
    <property type="entry name" value="EXPRESSED PROTEIN"/>
    <property type="match status" value="1"/>
</dbReference>
<accession>A0ABY6V606</accession>
<evidence type="ECO:0000313" key="2">
    <source>
        <dbReference type="EMBL" id="VUC38056.1"/>
    </source>
</evidence>
<sequence length="372" mass="40468">MRGGGSVLGDKIAMQPNHDDEQSRGAASAQPPPYTLLTPTPASPNPQPAGPASPNPQPAGPASTSSSSAQTPAQTLTPRQTNEDLPKLNYSLYSPPSFQLSADRTTLTSQNASLSKDASALEAFLRSQATVPPKPQIHIKGTVSNNVQFDLHINLMGMLIPESTESKRDYLRLVSDGELAYRGGIQPELTPATGPGGLAKWCKRFVEEPAPDKTFVMTRVVANLDTTWLEGQLRGLVLSTGFQGAVAVEFPVTHSKVVVQGPAKGSKRFKSLSGMWASLKSKTCRFEVVQSVWPFASEMPGVQGRKYVVKSEEEWWREWKDAIRFAVAMQKTGWVTVEDKLEALMEGTQPVGPRPEWGEQYVYSSQESISKV</sequence>
<evidence type="ECO:0000313" key="3">
    <source>
        <dbReference type="Proteomes" id="UP000766486"/>
    </source>
</evidence>
<feature type="region of interest" description="Disordered" evidence="1">
    <location>
        <begin position="1"/>
        <end position="90"/>
    </location>
</feature>
<feature type="compositionally biased region" description="Low complexity" evidence="1">
    <location>
        <begin position="60"/>
        <end position="75"/>
    </location>
</feature>
<name>A0ABY6V606_BIOOC</name>
<comment type="caution">
    <text evidence="2">The sequence shown here is derived from an EMBL/GenBank/DDBJ whole genome shotgun (WGS) entry which is preliminary data.</text>
</comment>
<keyword evidence="3" id="KW-1185">Reference proteome</keyword>
<dbReference type="Proteomes" id="UP000766486">
    <property type="component" value="Unassembled WGS sequence"/>
</dbReference>
<dbReference type="PANTHER" id="PTHR37848:SF1">
    <property type="entry name" value="SUN DOMAIN-CONTAINING PROTEIN"/>
    <property type="match status" value="1"/>
</dbReference>
<feature type="compositionally biased region" description="Pro residues" evidence="1">
    <location>
        <begin position="41"/>
        <end position="59"/>
    </location>
</feature>
<proteinExistence type="predicted"/>
<gene>
    <name evidence="2" type="ORF">CLO192961_LOCUS492560</name>
</gene>
<evidence type="ECO:0000256" key="1">
    <source>
        <dbReference type="SAM" id="MobiDB-lite"/>
    </source>
</evidence>
<dbReference type="EMBL" id="CABFNS010001090">
    <property type="protein sequence ID" value="VUC38056.1"/>
    <property type="molecule type" value="Genomic_DNA"/>
</dbReference>